<dbReference type="SUPFAM" id="SSF103481">
    <property type="entry name" value="Multidrug resistance efflux transporter EmrE"/>
    <property type="match status" value="2"/>
</dbReference>
<feature type="transmembrane region" description="Helical" evidence="6">
    <location>
        <begin position="105"/>
        <end position="127"/>
    </location>
</feature>
<name>A0A0P6XK60_9CHLR</name>
<comment type="subcellular location">
    <subcellularLocation>
        <location evidence="1">Membrane</location>
        <topology evidence="1">Multi-pass membrane protein</topology>
    </subcellularLocation>
</comment>
<protein>
    <recommendedName>
        <fullName evidence="7">EamA domain-containing protein</fullName>
    </recommendedName>
</protein>
<evidence type="ECO:0000256" key="3">
    <source>
        <dbReference type="ARBA" id="ARBA00022692"/>
    </source>
</evidence>
<evidence type="ECO:0000256" key="2">
    <source>
        <dbReference type="ARBA" id="ARBA00007362"/>
    </source>
</evidence>
<dbReference type="GO" id="GO:0016020">
    <property type="term" value="C:membrane"/>
    <property type="evidence" value="ECO:0007669"/>
    <property type="project" value="UniProtKB-SubCell"/>
</dbReference>
<feature type="transmembrane region" description="Helical" evidence="6">
    <location>
        <begin position="79"/>
        <end position="99"/>
    </location>
</feature>
<feature type="transmembrane region" description="Helical" evidence="6">
    <location>
        <begin position="234"/>
        <end position="253"/>
    </location>
</feature>
<dbReference type="STRING" id="360411.AC812_06545"/>
<evidence type="ECO:0000256" key="6">
    <source>
        <dbReference type="SAM" id="Phobius"/>
    </source>
</evidence>
<dbReference type="Gene3D" id="1.10.3730.20">
    <property type="match status" value="1"/>
</dbReference>
<organism evidence="8 9">
    <name type="scientific">Bellilinea caldifistulae</name>
    <dbReference type="NCBI Taxonomy" id="360411"/>
    <lineage>
        <taxon>Bacteria</taxon>
        <taxon>Bacillati</taxon>
        <taxon>Chloroflexota</taxon>
        <taxon>Anaerolineae</taxon>
        <taxon>Anaerolineales</taxon>
        <taxon>Anaerolineaceae</taxon>
        <taxon>Bellilinea</taxon>
    </lineage>
</organism>
<feature type="transmembrane region" description="Helical" evidence="6">
    <location>
        <begin position="265"/>
        <end position="285"/>
    </location>
</feature>
<feature type="transmembrane region" description="Helical" evidence="6">
    <location>
        <begin position="49"/>
        <end position="67"/>
    </location>
</feature>
<dbReference type="InterPro" id="IPR000620">
    <property type="entry name" value="EamA_dom"/>
</dbReference>
<dbReference type="Pfam" id="PF00892">
    <property type="entry name" value="EamA"/>
    <property type="match status" value="2"/>
</dbReference>
<evidence type="ECO:0000256" key="4">
    <source>
        <dbReference type="ARBA" id="ARBA00022989"/>
    </source>
</evidence>
<dbReference type="AlphaFoldDB" id="A0A0P6XK60"/>
<feature type="transmembrane region" description="Helical" evidence="6">
    <location>
        <begin position="134"/>
        <end position="154"/>
    </location>
</feature>
<dbReference type="InterPro" id="IPR037185">
    <property type="entry name" value="EmrE-like"/>
</dbReference>
<proteinExistence type="inferred from homology"/>
<gene>
    <name evidence="8" type="ORF">AC812_06545</name>
</gene>
<evidence type="ECO:0000313" key="9">
    <source>
        <dbReference type="Proteomes" id="UP000050514"/>
    </source>
</evidence>
<dbReference type="InterPro" id="IPR050638">
    <property type="entry name" value="AA-Vitamin_Transporters"/>
</dbReference>
<evidence type="ECO:0000259" key="7">
    <source>
        <dbReference type="Pfam" id="PF00892"/>
    </source>
</evidence>
<reference evidence="8 9" key="1">
    <citation type="submission" date="2015-07" db="EMBL/GenBank/DDBJ databases">
        <title>Draft genome of Bellilinea caldifistulae DSM 17877.</title>
        <authorList>
            <person name="Hemp J."/>
            <person name="Ward L.M."/>
            <person name="Pace L.A."/>
            <person name="Fischer W.W."/>
        </authorList>
    </citation>
    <scope>NUCLEOTIDE SEQUENCE [LARGE SCALE GENOMIC DNA]</scope>
    <source>
        <strain evidence="8 9">GOMI-1</strain>
    </source>
</reference>
<keyword evidence="9" id="KW-1185">Reference proteome</keyword>
<accession>A0A0P6XK60</accession>
<dbReference type="PANTHER" id="PTHR32322">
    <property type="entry name" value="INNER MEMBRANE TRANSPORTER"/>
    <property type="match status" value="1"/>
</dbReference>
<dbReference type="EMBL" id="LGHJ01000012">
    <property type="protein sequence ID" value="KPL76321.1"/>
    <property type="molecule type" value="Genomic_DNA"/>
</dbReference>
<feature type="transmembrane region" description="Helical" evidence="6">
    <location>
        <begin position="160"/>
        <end position="181"/>
    </location>
</feature>
<feature type="transmembrane region" description="Helical" evidence="6">
    <location>
        <begin position="291"/>
        <end position="309"/>
    </location>
</feature>
<comment type="similarity">
    <text evidence="2">Belongs to the EamA transporter family.</text>
</comment>
<feature type="domain" description="EamA" evidence="7">
    <location>
        <begin position="163"/>
        <end position="307"/>
    </location>
</feature>
<keyword evidence="4 6" id="KW-1133">Transmembrane helix</keyword>
<comment type="caution">
    <text evidence="8">The sequence shown here is derived from an EMBL/GenBank/DDBJ whole genome shotgun (WGS) entry which is preliminary data.</text>
</comment>
<evidence type="ECO:0000313" key="8">
    <source>
        <dbReference type="EMBL" id="KPL76321.1"/>
    </source>
</evidence>
<feature type="domain" description="EamA" evidence="7">
    <location>
        <begin position="15"/>
        <end position="149"/>
    </location>
</feature>
<keyword evidence="5 6" id="KW-0472">Membrane</keyword>
<feature type="transmembrane region" description="Helical" evidence="6">
    <location>
        <begin position="16"/>
        <end position="37"/>
    </location>
</feature>
<feature type="transmembrane region" description="Helical" evidence="6">
    <location>
        <begin position="193"/>
        <end position="214"/>
    </location>
</feature>
<keyword evidence="3 6" id="KW-0812">Transmembrane</keyword>
<sequence>MTITASAVDTRTASKGYAIALVGVLIWSTTAIFIRYLTAYQLIPPILLAAWRDLLASLTMAIVLGVLKRRLLYLPRSLWGFILGYGVVLSLFNALWTLSVAFNGAAISVVLVYSSAAFTAILARFLFGESLSMAKGLAIAASLSGCVLVAGALQPEMWRLNPLGILTGLLSGLAMSGYSLFGKESARRGISAWTALAYTFGTAAVILFFGSRLLPSFLGGVSTGDSLIPSLENAGWAALILLAVGPTIGGYGLYTLSMSYLPASVVNLIATLEPTFTTVQAYFLLGERFSAEQVVGSLLILGGVIALRFHEKG</sequence>
<dbReference type="PANTHER" id="PTHR32322:SF2">
    <property type="entry name" value="EAMA DOMAIN-CONTAINING PROTEIN"/>
    <property type="match status" value="1"/>
</dbReference>
<dbReference type="Proteomes" id="UP000050514">
    <property type="component" value="Unassembled WGS sequence"/>
</dbReference>
<dbReference type="RefSeq" id="WP_061919315.1">
    <property type="nucleotide sequence ID" value="NZ_DF967971.1"/>
</dbReference>
<evidence type="ECO:0000256" key="1">
    <source>
        <dbReference type="ARBA" id="ARBA00004141"/>
    </source>
</evidence>
<dbReference type="OrthoDB" id="5470190at2"/>
<evidence type="ECO:0000256" key="5">
    <source>
        <dbReference type="ARBA" id="ARBA00023136"/>
    </source>
</evidence>